<organism evidence="6 7">
    <name type="scientific">Aliikangiella coralliicola</name>
    <dbReference type="NCBI Taxonomy" id="2592383"/>
    <lineage>
        <taxon>Bacteria</taxon>
        <taxon>Pseudomonadati</taxon>
        <taxon>Pseudomonadota</taxon>
        <taxon>Gammaproteobacteria</taxon>
        <taxon>Oceanospirillales</taxon>
        <taxon>Pleioneaceae</taxon>
        <taxon>Aliikangiella</taxon>
    </lineage>
</organism>
<feature type="transmembrane region" description="Helical" evidence="4">
    <location>
        <begin position="272"/>
        <end position="292"/>
    </location>
</feature>
<accession>A0A545U7A3</accession>
<feature type="transmembrane region" description="Helical" evidence="4">
    <location>
        <begin position="191"/>
        <end position="213"/>
    </location>
</feature>
<dbReference type="GO" id="GO:0022857">
    <property type="term" value="F:transmembrane transporter activity"/>
    <property type="evidence" value="ECO:0007669"/>
    <property type="project" value="InterPro"/>
</dbReference>
<feature type="transmembrane region" description="Helical" evidence="4">
    <location>
        <begin position="233"/>
        <end position="252"/>
    </location>
</feature>
<protein>
    <submittedName>
        <fullName evidence="6">MFS transporter</fullName>
    </submittedName>
</protein>
<comment type="caution">
    <text evidence="6">The sequence shown here is derived from an EMBL/GenBank/DDBJ whole genome shotgun (WGS) entry which is preliminary data.</text>
</comment>
<evidence type="ECO:0000313" key="7">
    <source>
        <dbReference type="Proteomes" id="UP000315439"/>
    </source>
</evidence>
<dbReference type="PANTHER" id="PTHR23534">
    <property type="entry name" value="MFS PERMEASE"/>
    <property type="match status" value="1"/>
</dbReference>
<evidence type="ECO:0000256" key="1">
    <source>
        <dbReference type="ARBA" id="ARBA00022692"/>
    </source>
</evidence>
<feature type="transmembrane region" description="Helical" evidence="4">
    <location>
        <begin position="6"/>
        <end position="23"/>
    </location>
</feature>
<feature type="transmembrane region" description="Helical" evidence="4">
    <location>
        <begin position="299"/>
        <end position="318"/>
    </location>
</feature>
<dbReference type="Proteomes" id="UP000315439">
    <property type="component" value="Unassembled WGS sequence"/>
</dbReference>
<feature type="transmembrane region" description="Helical" evidence="4">
    <location>
        <begin position="366"/>
        <end position="386"/>
    </location>
</feature>
<reference evidence="6 7" key="1">
    <citation type="submission" date="2019-07" db="EMBL/GenBank/DDBJ databases">
        <title>Draft genome for Aliikangiella sp. M105.</title>
        <authorList>
            <person name="Wang G."/>
        </authorList>
    </citation>
    <scope>NUCLEOTIDE SEQUENCE [LARGE SCALE GENOMIC DNA]</scope>
    <source>
        <strain evidence="6 7">M105</strain>
    </source>
</reference>
<sequence>MSLTLTLTLLALILVAALGRFFIRLPKNIWLLFLAQPLGMCSSSMVVFTGGLVGSKIAPSPDLATLPLTLMILGTAAAVIPASMLMKKFGRRIGTIIGLSIAIIGALLAMVAAIQSQFELLIVGAVFLGFSMAFVAQMRFAAIESLTNFDDSAKAVSVLMVGGIFAAILGPEVAVVAKEWIDSPHGFAGSFLALAILIFIAIIFIAFLSPIGVAEKVSGQQKRSLKEVVSQPIFIIAVCAGLIAYSVMSYVMTATPLSMHELEGHSLHDTKWVIQSHIVAMYLPSLFSAILIRYIGIAKLMIVGCVMYALVVIVALAGKHVMHYWWALVLLGVGWNFLFTSGTLLLPEAYLPQERFKVQAINDFTIFFIQALASLSAGLILFSHGWSTLITIAVPMILIMFAVSIWYFLILKRRPAIQAT</sequence>
<evidence type="ECO:0000313" key="6">
    <source>
        <dbReference type="EMBL" id="TQV85334.1"/>
    </source>
</evidence>
<evidence type="ECO:0000256" key="2">
    <source>
        <dbReference type="ARBA" id="ARBA00022989"/>
    </source>
</evidence>
<dbReference type="InterPro" id="IPR020846">
    <property type="entry name" value="MFS_dom"/>
</dbReference>
<feature type="transmembrane region" description="Helical" evidence="4">
    <location>
        <begin position="392"/>
        <end position="411"/>
    </location>
</feature>
<dbReference type="OrthoDB" id="8558006at2"/>
<keyword evidence="3 4" id="KW-0472">Membrane</keyword>
<dbReference type="RefSeq" id="WP_142933011.1">
    <property type="nucleotide sequence ID" value="NZ_ML660168.1"/>
</dbReference>
<feature type="transmembrane region" description="Helical" evidence="4">
    <location>
        <begin position="93"/>
        <end position="114"/>
    </location>
</feature>
<feature type="transmembrane region" description="Helical" evidence="4">
    <location>
        <begin position="120"/>
        <end position="141"/>
    </location>
</feature>
<evidence type="ECO:0000259" key="5">
    <source>
        <dbReference type="PROSITE" id="PS50850"/>
    </source>
</evidence>
<dbReference type="PROSITE" id="PS50850">
    <property type="entry name" value="MFS"/>
    <property type="match status" value="2"/>
</dbReference>
<dbReference type="Pfam" id="PF07690">
    <property type="entry name" value="MFS_1"/>
    <property type="match status" value="1"/>
</dbReference>
<dbReference type="EMBL" id="VIKS01000012">
    <property type="protein sequence ID" value="TQV85334.1"/>
    <property type="molecule type" value="Genomic_DNA"/>
</dbReference>
<evidence type="ECO:0000256" key="4">
    <source>
        <dbReference type="SAM" id="Phobius"/>
    </source>
</evidence>
<proteinExistence type="predicted"/>
<dbReference type="Gene3D" id="1.20.1250.20">
    <property type="entry name" value="MFS general substrate transporter like domains"/>
    <property type="match status" value="1"/>
</dbReference>
<keyword evidence="7" id="KW-1185">Reference proteome</keyword>
<feature type="domain" description="Major facilitator superfamily (MFS) profile" evidence="5">
    <location>
        <begin position="233"/>
        <end position="420"/>
    </location>
</feature>
<dbReference type="PANTHER" id="PTHR23534:SF1">
    <property type="entry name" value="MAJOR FACILITATOR SUPERFAMILY PROTEIN"/>
    <property type="match status" value="1"/>
</dbReference>
<feature type="transmembrane region" description="Helical" evidence="4">
    <location>
        <begin position="30"/>
        <end position="53"/>
    </location>
</feature>
<feature type="transmembrane region" description="Helical" evidence="4">
    <location>
        <begin position="65"/>
        <end position="86"/>
    </location>
</feature>
<gene>
    <name evidence="6" type="ORF">FLL46_19400</name>
</gene>
<feature type="transmembrane region" description="Helical" evidence="4">
    <location>
        <begin position="153"/>
        <end position="171"/>
    </location>
</feature>
<dbReference type="SUPFAM" id="SSF103473">
    <property type="entry name" value="MFS general substrate transporter"/>
    <property type="match status" value="1"/>
</dbReference>
<keyword evidence="1 4" id="KW-0812">Transmembrane</keyword>
<name>A0A545U7A3_9GAMM</name>
<keyword evidence="2 4" id="KW-1133">Transmembrane helix</keyword>
<dbReference type="InterPro" id="IPR011701">
    <property type="entry name" value="MFS"/>
</dbReference>
<feature type="transmembrane region" description="Helical" evidence="4">
    <location>
        <begin position="324"/>
        <end position="346"/>
    </location>
</feature>
<dbReference type="AlphaFoldDB" id="A0A545U7A3"/>
<dbReference type="InterPro" id="IPR036259">
    <property type="entry name" value="MFS_trans_sf"/>
</dbReference>
<evidence type="ECO:0000256" key="3">
    <source>
        <dbReference type="ARBA" id="ARBA00023136"/>
    </source>
</evidence>
<feature type="domain" description="Major facilitator superfamily (MFS) profile" evidence="5">
    <location>
        <begin position="1"/>
        <end position="213"/>
    </location>
</feature>